<name>A0A1Y5NHS7_9BACT</name>
<evidence type="ECO:0000313" key="2">
    <source>
        <dbReference type="Proteomes" id="UP000196534"/>
    </source>
</evidence>
<sequence length="219" mass="26164">MTENKIDLNELLEMERDKIMLKDELLNFLSRYANQYPQFQSEASIYELKESLFFLKDFNTEGNSYVNYSAKFTINKYIQDLEAIAKKKERKQTRDERLLKKIEKAINTLYGIKEDFFMSEDIDEEDQKAMYPDEIKMRKNIDDLIYALYLKIDCYEKDENITPTIANKKFDKAFFELLNERKKNNNISPLELAKAITQLRVTIRNIFNNKPNIRTKSNK</sequence>
<gene>
    <name evidence="1" type="ORF">B9N61_07420</name>
</gene>
<accession>A0A1Y5NHS7</accession>
<dbReference type="EMBL" id="NDYR01000011">
    <property type="protein sequence ID" value="OUT17535.1"/>
    <property type="molecule type" value="Genomic_DNA"/>
</dbReference>
<comment type="caution">
    <text evidence="1">The sequence shown here is derived from an EMBL/GenBank/DDBJ whole genome shotgun (WGS) entry which is preliminary data.</text>
</comment>
<proteinExistence type="predicted"/>
<evidence type="ECO:0000313" key="1">
    <source>
        <dbReference type="EMBL" id="OUT17535.1"/>
    </source>
</evidence>
<dbReference type="AlphaFoldDB" id="A0A1Y5NHS7"/>
<organism evidence="1 2">
    <name type="scientific">Campylobacter concisus</name>
    <dbReference type="NCBI Taxonomy" id="199"/>
    <lineage>
        <taxon>Bacteria</taxon>
        <taxon>Pseudomonadati</taxon>
        <taxon>Campylobacterota</taxon>
        <taxon>Epsilonproteobacteria</taxon>
        <taxon>Campylobacterales</taxon>
        <taxon>Campylobacteraceae</taxon>
        <taxon>Campylobacter</taxon>
    </lineage>
</organism>
<dbReference type="RefSeq" id="WP_087586576.1">
    <property type="nucleotide sequence ID" value="NZ_CABMKP010000011.1"/>
</dbReference>
<dbReference type="Proteomes" id="UP000196534">
    <property type="component" value="Unassembled WGS sequence"/>
</dbReference>
<reference evidence="1 2" key="1">
    <citation type="submission" date="2017-04" db="EMBL/GenBank/DDBJ databases">
        <title>Complete genome of Campylobacter concisus ATCC 33237T and draft genomes for an additional eight well characterized C. concisus strains.</title>
        <authorList>
            <person name="Cornelius A.J."/>
            <person name="Miller W.G."/>
            <person name="Lastovica A.J."/>
            <person name="On S.L."/>
            <person name="French N.P."/>
            <person name="Vandenberg O."/>
            <person name="Biggs P.J."/>
        </authorList>
    </citation>
    <scope>NUCLEOTIDE SEQUENCE [LARGE SCALE GENOMIC DNA]</scope>
    <source>
        <strain evidence="1 2">Lasto205.94</strain>
    </source>
</reference>
<protein>
    <submittedName>
        <fullName evidence="1">Uncharacterized protein</fullName>
    </submittedName>
</protein>